<feature type="region of interest" description="Disordered" evidence="1">
    <location>
        <begin position="172"/>
        <end position="293"/>
    </location>
</feature>
<proteinExistence type="predicted"/>
<feature type="compositionally biased region" description="Basic and acidic residues" evidence="1">
    <location>
        <begin position="221"/>
        <end position="237"/>
    </location>
</feature>
<keyword evidence="2" id="KW-0472">Membrane</keyword>
<feature type="transmembrane region" description="Helical" evidence="2">
    <location>
        <begin position="9"/>
        <end position="29"/>
    </location>
</feature>
<keyword evidence="2" id="KW-0812">Transmembrane</keyword>
<feature type="compositionally biased region" description="Basic and acidic residues" evidence="1">
    <location>
        <begin position="283"/>
        <end position="293"/>
    </location>
</feature>
<dbReference type="Proteomes" id="UP001331761">
    <property type="component" value="Unassembled WGS sequence"/>
</dbReference>
<sequence>ACVEVHSQLLFGLLIMYIIIVISLTSSGLHDFTVLKDEDAYNYGSNVGNIDLEAFKVMTAIVVHSFTSLCVLICLFPTNVVRCAKVLPPSVVVIILAFNLVFNTAGCVCLWLHKMPNFPGGYARSIRANAILSSAALLYNFVIVVVFCYLNSPLKSSVQQQAKLLTGTKINKGSESKEGKESKENKESKEKTKPPDSAEGRRDDKDKSKPATAGSDQPSPEAKESKEKLNAAKEVPSKPDFTLSAKEKKEKTPIKSERVAKKTQQEDSLYSMEKNVKTQKTMEMPDKEYFATS</sequence>
<feature type="non-terminal residue" evidence="3">
    <location>
        <position position="1"/>
    </location>
</feature>
<accession>A0AAN8FEZ7</accession>
<feature type="compositionally biased region" description="Basic and acidic residues" evidence="1">
    <location>
        <begin position="172"/>
        <end position="209"/>
    </location>
</feature>
<feature type="compositionally biased region" description="Basic and acidic residues" evidence="1">
    <location>
        <begin position="245"/>
        <end position="265"/>
    </location>
</feature>
<evidence type="ECO:0000313" key="4">
    <source>
        <dbReference type="Proteomes" id="UP001331761"/>
    </source>
</evidence>
<protein>
    <recommendedName>
        <fullName evidence="5">MARVEL domain-containing protein</fullName>
    </recommendedName>
</protein>
<feature type="transmembrane region" description="Helical" evidence="2">
    <location>
        <begin position="57"/>
        <end position="78"/>
    </location>
</feature>
<evidence type="ECO:0008006" key="5">
    <source>
        <dbReference type="Google" id="ProtNLM"/>
    </source>
</evidence>
<comment type="caution">
    <text evidence="3">The sequence shown here is derived from an EMBL/GenBank/DDBJ whole genome shotgun (WGS) entry which is preliminary data.</text>
</comment>
<gene>
    <name evidence="3" type="ORF">GCK32_000873</name>
</gene>
<evidence type="ECO:0000256" key="1">
    <source>
        <dbReference type="SAM" id="MobiDB-lite"/>
    </source>
</evidence>
<keyword evidence="4" id="KW-1185">Reference proteome</keyword>
<dbReference type="EMBL" id="WIXE01021815">
    <property type="protein sequence ID" value="KAK5968020.1"/>
    <property type="molecule type" value="Genomic_DNA"/>
</dbReference>
<evidence type="ECO:0000313" key="3">
    <source>
        <dbReference type="EMBL" id="KAK5968020.1"/>
    </source>
</evidence>
<feature type="transmembrane region" description="Helical" evidence="2">
    <location>
        <begin position="90"/>
        <end position="113"/>
    </location>
</feature>
<keyword evidence="2" id="KW-1133">Transmembrane helix</keyword>
<reference evidence="3 4" key="1">
    <citation type="submission" date="2019-10" db="EMBL/GenBank/DDBJ databases">
        <title>Assembly and Annotation for the nematode Trichostrongylus colubriformis.</title>
        <authorList>
            <person name="Martin J."/>
        </authorList>
    </citation>
    <scope>NUCLEOTIDE SEQUENCE [LARGE SCALE GENOMIC DNA]</scope>
    <source>
        <strain evidence="3">G859</strain>
        <tissue evidence="3">Whole worm</tissue>
    </source>
</reference>
<name>A0AAN8FEZ7_TRICO</name>
<organism evidence="3 4">
    <name type="scientific">Trichostrongylus colubriformis</name>
    <name type="common">Black scour worm</name>
    <dbReference type="NCBI Taxonomy" id="6319"/>
    <lineage>
        <taxon>Eukaryota</taxon>
        <taxon>Metazoa</taxon>
        <taxon>Ecdysozoa</taxon>
        <taxon>Nematoda</taxon>
        <taxon>Chromadorea</taxon>
        <taxon>Rhabditida</taxon>
        <taxon>Rhabditina</taxon>
        <taxon>Rhabditomorpha</taxon>
        <taxon>Strongyloidea</taxon>
        <taxon>Trichostrongylidae</taxon>
        <taxon>Trichostrongylus</taxon>
    </lineage>
</organism>
<evidence type="ECO:0000256" key="2">
    <source>
        <dbReference type="SAM" id="Phobius"/>
    </source>
</evidence>
<feature type="transmembrane region" description="Helical" evidence="2">
    <location>
        <begin position="125"/>
        <end position="150"/>
    </location>
</feature>
<dbReference type="AlphaFoldDB" id="A0AAN8FEZ7"/>